<proteinExistence type="predicted"/>
<keyword evidence="1" id="KW-1185">Reference proteome</keyword>
<reference evidence="2" key="2">
    <citation type="submission" date="2020-10" db="UniProtKB">
        <authorList>
            <consortium name="WormBaseParasite"/>
        </authorList>
    </citation>
    <scope>IDENTIFICATION</scope>
</reference>
<evidence type="ECO:0000313" key="2">
    <source>
        <dbReference type="WBParaSite" id="Pan_g16911.t1"/>
    </source>
</evidence>
<protein>
    <submittedName>
        <fullName evidence="2">F-box domain-containing protein</fullName>
    </submittedName>
</protein>
<evidence type="ECO:0000313" key="1">
    <source>
        <dbReference type="Proteomes" id="UP000492821"/>
    </source>
</evidence>
<reference evidence="1" key="1">
    <citation type="journal article" date="2013" name="Genetics">
        <title>The draft genome and transcriptome of Panagrellus redivivus are shaped by the harsh demands of a free-living lifestyle.</title>
        <authorList>
            <person name="Srinivasan J."/>
            <person name="Dillman A.R."/>
            <person name="Macchietto M.G."/>
            <person name="Heikkinen L."/>
            <person name="Lakso M."/>
            <person name="Fracchia K.M."/>
            <person name="Antoshechkin I."/>
            <person name="Mortazavi A."/>
            <person name="Wong G."/>
            <person name="Sternberg P.W."/>
        </authorList>
    </citation>
    <scope>NUCLEOTIDE SEQUENCE [LARGE SCALE GENOMIC DNA]</scope>
    <source>
        <strain evidence="1">MT8872</strain>
    </source>
</reference>
<dbReference type="Proteomes" id="UP000492821">
    <property type="component" value="Unassembled WGS sequence"/>
</dbReference>
<dbReference type="AlphaFoldDB" id="A0A7E4V5L9"/>
<name>A0A7E4V5L9_PANRE</name>
<dbReference type="WBParaSite" id="Pan_g16911.t1">
    <property type="protein sequence ID" value="Pan_g16911.t1"/>
    <property type="gene ID" value="Pan_g16911"/>
</dbReference>
<organism evidence="1 2">
    <name type="scientific">Panagrellus redivivus</name>
    <name type="common">Microworm</name>
    <dbReference type="NCBI Taxonomy" id="6233"/>
    <lineage>
        <taxon>Eukaryota</taxon>
        <taxon>Metazoa</taxon>
        <taxon>Ecdysozoa</taxon>
        <taxon>Nematoda</taxon>
        <taxon>Chromadorea</taxon>
        <taxon>Rhabditida</taxon>
        <taxon>Tylenchina</taxon>
        <taxon>Panagrolaimomorpha</taxon>
        <taxon>Panagrolaimoidea</taxon>
        <taxon>Panagrolaimidae</taxon>
        <taxon>Panagrellus</taxon>
    </lineage>
</organism>
<accession>A0A7E4V5L9</accession>
<sequence length="507" mass="59603">MFRSLLSFIYSYFYFLLLKPVEPPKVYPLSKFAYSFQRRLRELATPKEAYHLQLADIDQTATLKPKIYHYGPVDTMVWHEITESLTLLNEELSFESDLSTLHDVTECLWLFNVDSTIFQHRLFYQSISSLPPQLEVWRSTIDDAFLTEYASIYRHFSGYEHVFTINSSQFALSNNLFDHIKELKFPDYAIRLHSCEKLDWITYLLNCKECNLKSISLRGSFDEVTAVDVLDVLLHFYFLILKLVEPPKVYPLSKFAYSFQRRLRELATPKEAYHLQLADIDQTATLKPKIYHYGPVDTMVWHESLVESDLSTLHDVTECLMLSNVNSTIFQRRYFYQLTSLPPQLEVWHSTIDDAFLTEYASIYKHFSGYKHVFAIDTSQFGLTNNFFDHIKDVNFPDYAIRFNFCKNLDWITYLLDCKECNVNKISIMGSLDEVLWNANAENFAKIFTSPKCKYLQIDIVFNLETWEDVAETVLSVLSDNFVEDVYNFNLFIMTYGQIKCFNYVGK</sequence>